<name>A0A368GZE2_ANCCA</name>
<comment type="caution">
    <text evidence="1">The sequence shown here is derived from an EMBL/GenBank/DDBJ whole genome shotgun (WGS) entry which is preliminary data.</text>
</comment>
<accession>A0A368GZE2</accession>
<sequence length="119" mass="13322">NSTGSHCCSQQERPCSIGHNRSYFFSFLLFSTWLKSEMMKNIILAAAVVLSTYTADHFDCDKNGKCGPGLTCEDGMCVLRTDCPILSMPRLKAGCELELEVDERDCPRMKIICEDENLS</sequence>
<feature type="non-terminal residue" evidence="1">
    <location>
        <position position="1"/>
    </location>
</feature>
<evidence type="ECO:0000313" key="1">
    <source>
        <dbReference type="EMBL" id="RCN48719.1"/>
    </source>
</evidence>
<dbReference type="Proteomes" id="UP000252519">
    <property type="component" value="Unassembled WGS sequence"/>
</dbReference>
<organism evidence="1 2">
    <name type="scientific">Ancylostoma caninum</name>
    <name type="common">Dog hookworm</name>
    <dbReference type="NCBI Taxonomy" id="29170"/>
    <lineage>
        <taxon>Eukaryota</taxon>
        <taxon>Metazoa</taxon>
        <taxon>Ecdysozoa</taxon>
        <taxon>Nematoda</taxon>
        <taxon>Chromadorea</taxon>
        <taxon>Rhabditida</taxon>
        <taxon>Rhabditina</taxon>
        <taxon>Rhabditomorpha</taxon>
        <taxon>Strongyloidea</taxon>
        <taxon>Ancylostomatidae</taxon>
        <taxon>Ancylostomatinae</taxon>
        <taxon>Ancylostoma</taxon>
    </lineage>
</organism>
<dbReference type="EMBL" id="JOJR01000043">
    <property type="protein sequence ID" value="RCN48719.1"/>
    <property type="molecule type" value="Genomic_DNA"/>
</dbReference>
<reference evidence="1 2" key="1">
    <citation type="submission" date="2014-10" db="EMBL/GenBank/DDBJ databases">
        <title>Draft genome of the hookworm Ancylostoma caninum.</title>
        <authorList>
            <person name="Mitreva M."/>
        </authorList>
    </citation>
    <scope>NUCLEOTIDE SEQUENCE [LARGE SCALE GENOMIC DNA]</scope>
    <source>
        <strain evidence="1 2">Baltimore</strain>
    </source>
</reference>
<dbReference type="AlphaFoldDB" id="A0A368GZE2"/>
<dbReference type="OrthoDB" id="5788516at2759"/>
<evidence type="ECO:0000313" key="2">
    <source>
        <dbReference type="Proteomes" id="UP000252519"/>
    </source>
</evidence>
<protein>
    <submittedName>
        <fullName evidence="1">Uncharacterized protein</fullName>
    </submittedName>
</protein>
<proteinExistence type="predicted"/>
<gene>
    <name evidence="1" type="ORF">ANCCAN_05181</name>
</gene>
<keyword evidence="2" id="KW-1185">Reference proteome</keyword>